<accession>A0A7R9CRS6</accession>
<protein>
    <submittedName>
        <fullName evidence="2">Uncharacterized protein</fullName>
    </submittedName>
</protein>
<feature type="region of interest" description="Disordered" evidence="1">
    <location>
        <begin position="1"/>
        <end position="23"/>
    </location>
</feature>
<reference evidence="2" key="1">
    <citation type="submission" date="2020-11" db="EMBL/GenBank/DDBJ databases">
        <authorList>
            <person name="Tran Van P."/>
        </authorList>
    </citation>
    <scope>NUCLEOTIDE SEQUENCE</scope>
</reference>
<proteinExistence type="predicted"/>
<evidence type="ECO:0000313" key="2">
    <source>
        <dbReference type="EMBL" id="CAD7401363.1"/>
    </source>
</evidence>
<gene>
    <name evidence="2" type="ORF">TCEB3V08_LOCUS5970</name>
</gene>
<dbReference type="EMBL" id="OC318293">
    <property type="protein sequence ID" value="CAD7401363.1"/>
    <property type="molecule type" value="Genomic_DNA"/>
</dbReference>
<organism evidence="2">
    <name type="scientific">Timema cristinae</name>
    <name type="common">Walking stick</name>
    <dbReference type="NCBI Taxonomy" id="61476"/>
    <lineage>
        <taxon>Eukaryota</taxon>
        <taxon>Metazoa</taxon>
        <taxon>Ecdysozoa</taxon>
        <taxon>Arthropoda</taxon>
        <taxon>Hexapoda</taxon>
        <taxon>Insecta</taxon>
        <taxon>Pterygota</taxon>
        <taxon>Neoptera</taxon>
        <taxon>Polyneoptera</taxon>
        <taxon>Phasmatodea</taxon>
        <taxon>Timematodea</taxon>
        <taxon>Timematoidea</taxon>
        <taxon>Timematidae</taxon>
        <taxon>Timema</taxon>
    </lineage>
</organism>
<dbReference type="AlphaFoldDB" id="A0A7R9CRS6"/>
<feature type="region of interest" description="Disordered" evidence="1">
    <location>
        <begin position="43"/>
        <end position="75"/>
    </location>
</feature>
<name>A0A7R9CRS6_TIMCR</name>
<sequence>MLLKQNVAEKKGKLASKQRTAGSKRQGVCHILAVVRMFKASAHTHTHTHKSLIQATRTSPTHKQRHTSQSGTSNAVRDSLALALALAVTS</sequence>
<evidence type="ECO:0000256" key="1">
    <source>
        <dbReference type="SAM" id="MobiDB-lite"/>
    </source>
</evidence>